<protein>
    <submittedName>
        <fullName evidence="2">S-adenosyl-L-methionine-dependent methyltransferase</fullName>
    </submittedName>
</protein>
<dbReference type="GeneID" id="85399057"/>
<gene>
    <name evidence="2" type="ORF">BDZ83DRAFT_759983</name>
</gene>
<evidence type="ECO:0000313" key="3">
    <source>
        <dbReference type="Proteomes" id="UP001244207"/>
    </source>
</evidence>
<dbReference type="SUPFAM" id="SSF53335">
    <property type="entry name" value="S-adenosyl-L-methionine-dependent methyltransferases"/>
    <property type="match status" value="1"/>
</dbReference>
<evidence type="ECO:0000313" key="2">
    <source>
        <dbReference type="EMBL" id="KAK1729779.1"/>
    </source>
</evidence>
<dbReference type="Gene3D" id="3.40.50.150">
    <property type="entry name" value="Vaccinia Virus protein VP39"/>
    <property type="match status" value="1"/>
</dbReference>
<dbReference type="GO" id="GO:0008168">
    <property type="term" value="F:methyltransferase activity"/>
    <property type="evidence" value="ECO:0007669"/>
    <property type="project" value="UniProtKB-KW"/>
</dbReference>
<dbReference type="Pfam" id="PF13489">
    <property type="entry name" value="Methyltransf_23"/>
    <property type="match status" value="1"/>
</dbReference>
<name>A0AAD8XM19_GLOAC</name>
<keyword evidence="3" id="KW-1185">Reference proteome</keyword>
<dbReference type="EMBL" id="JAHMHS010000010">
    <property type="protein sequence ID" value="KAK1729779.1"/>
    <property type="molecule type" value="Genomic_DNA"/>
</dbReference>
<dbReference type="InterPro" id="IPR029063">
    <property type="entry name" value="SAM-dependent_MTases_sf"/>
</dbReference>
<accession>A0AAD8XM19</accession>
<keyword evidence="2" id="KW-0808">Transferase</keyword>
<dbReference type="PANTHER" id="PTHR43591">
    <property type="entry name" value="METHYLTRANSFERASE"/>
    <property type="match status" value="1"/>
</dbReference>
<evidence type="ECO:0000256" key="1">
    <source>
        <dbReference type="ARBA" id="ARBA00038158"/>
    </source>
</evidence>
<dbReference type="PANTHER" id="PTHR43591:SF24">
    <property type="entry name" value="2-METHOXY-6-POLYPRENYL-1,4-BENZOQUINOL METHYLASE, MITOCHONDRIAL"/>
    <property type="match status" value="1"/>
</dbReference>
<dbReference type="AlphaFoldDB" id="A0AAD8XM19"/>
<keyword evidence="2" id="KW-0489">Methyltransferase</keyword>
<reference evidence="2" key="1">
    <citation type="submission" date="2021-12" db="EMBL/GenBank/DDBJ databases">
        <title>Comparative genomics, transcriptomics and evolutionary studies reveal genomic signatures of adaptation to plant cell wall in hemibiotrophic fungi.</title>
        <authorList>
            <consortium name="DOE Joint Genome Institute"/>
            <person name="Baroncelli R."/>
            <person name="Diaz J.F."/>
            <person name="Benocci T."/>
            <person name="Peng M."/>
            <person name="Battaglia E."/>
            <person name="Haridas S."/>
            <person name="Andreopoulos W."/>
            <person name="Labutti K."/>
            <person name="Pangilinan J."/>
            <person name="Floch G.L."/>
            <person name="Makela M.R."/>
            <person name="Henrissat B."/>
            <person name="Grigoriev I.V."/>
            <person name="Crouch J.A."/>
            <person name="De Vries R.P."/>
            <person name="Sukno S.A."/>
            <person name="Thon M.R."/>
        </authorList>
    </citation>
    <scope>NUCLEOTIDE SEQUENCE</scope>
    <source>
        <strain evidence="2">CBS 112980</strain>
    </source>
</reference>
<proteinExistence type="inferred from homology"/>
<dbReference type="Proteomes" id="UP001244207">
    <property type="component" value="Unassembled WGS sequence"/>
</dbReference>
<dbReference type="CDD" id="cd02440">
    <property type="entry name" value="AdoMet_MTases"/>
    <property type="match status" value="1"/>
</dbReference>
<sequence>MAVFPDYTAATSHPIASSSGSTTSAIAVDPIIENEQTTDAEIERTGIWAISFRDFADVYPSAGVIVVDISPIQPGWVPPNSKFQIDDIEQPWTWPISHFDYVHVSHLEGSVADWPRLYDQTFAHTKPGGFVEVKEIDVELCSQVLAELNEDHVYKRWGKVMLEAMDRLGKTGTHSRNHGIAKGLEAAGFVDIVEQQWAAPIGAWPMDSTLKEVGACHLQYLDQSLEGFGTFLLKEIIGWVYAEIVVFMSEMRKAIRDQGA</sequence>
<comment type="caution">
    <text evidence="2">The sequence shown here is derived from an EMBL/GenBank/DDBJ whole genome shotgun (WGS) entry which is preliminary data.</text>
</comment>
<dbReference type="RefSeq" id="XP_060369834.1">
    <property type="nucleotide sequence ID" value="XM_060515159.1"/>
</dbReference>
<dbReference type="GO" id="GO:0032259">
    <property type="term" value="P:methylation"/>
    <property type="evidence" value="ECO:0007669"/>
    <property type="project" value="UniProtKB-KW"/>
</dbReference>
<organism evidence="2 3">
    <name type="scientific">Glomerella acutata</name>
    <name type="common">Colletotrichum acutatum</name>
    <dbReference type="NCBI Taxonomy" id="27357"/>
    <lineage>
        <taxon>Eukaryota</taxon>
        <taxon>Fungi</taxon>
        <taxon>Dikarya</taxon>
        <taxon>Ascomycota</taxon>
        <taxon>Pezizomycotina</taxon>
        <taxon>Sordariomycetes</taxon>
        <taxon>Hypocreomycetidae</taxon>
        <taxon>Glomerellales</taxon>
        <taxon>Glomerellaceae</taxon>
        <taxon>Colletotrichum</taxon>
        <taxon>Colletotrichum acutatum species complex</taxon>
    </lineage>
</organism>
<comment type="similarity">
    <text evidence="1">Belongs to the methyltransferase superfamily. LaeA methyltransferase family.</text>
</comment>